<dbReference type="EMBL" id="JACDUO010000001">
    <property type="protein sequence ID" value="MBA2864043.1"/>
    <property type="molecule type" value="Genomic_DNA"/>
</dbReference>
<organism evidence="1 2">
    <name type="scientific">Methanococcus maripaludis</name>
    <name type="common">Methanococcus deltae</name>
    <dbReference type="NCBI Taxonomy" id="39152"/>
    <lineage>
        <taxon>Archaea</taxon>
        <taxon>Methanobacteriati</taxon>
        <taxon>Methanobacteriota</taxon>
        <taxon>Methanomada group</taxon>
        <taxon>Methanococci</taxon>
        <taxon>Methanococcales</taxon>
        <taxon>Methanococcaceae</taxon>
        <taxon>Methanococcus</taxon>
    </lineage>
</organism>
<proteinExistence type="predicted"/>
<protein>
    <submittedName>
        <fullName evidence="1">Nucleotidyltransferase substrate binding protein (TIGR01987 family)</fullName>
    </submittedName>
</protein>
<dbReference type="SUPFAM" id="SSF81593">
    <property type="entry name" value="Nucleotidyltransferase substrate binding subunit/domain"/>
    <property type="match status" value="1"/>
</dbReference>
<dbReference type="GO" id="GO:0016740">
    <property type="term" value="F:transferase activity"/>
    <property type="evidence" value="ECO:0007669"/>
    <property type="project" value="UniProtKB-KW"/>
</dbReference>
<dbReference type="AlphaFoldDB" id="A0A7J9PL99"/>
<dbReference type="RefSeq" id="WP_181505025.1">
    <property type="nucleotide sequence ID" value="NZ_JACDUO010000001.1"/>
</dbReference>
<name>A0A7J9PL99_METMI</name>
<gene>
    <name evidence="1" type="ORF">HNP94_001043</name>
</gene>
<dbReference type="Gene3D" id="1.20.120.330">
    <property type="entry name" value="Nucleotidyltransferases domain 2"/>
    <property type="match status" value="1"/>
</dbReference>
<dbReference type="Pfam" id="PF08780">
    <property type="entry name" value="NTase_sub_bind"/>
    <property type="match status" value="1"/>
</dbReference>
<comment type="caution">
    <text evidence="1">The sequence shown here is derived from an EMBL/GenBank/DDBJ whole genome shotgun (WGS) entry which is preliminary data.</text>
</comment>
<dbReference type="Proteomes" id="UP000567099">
    <property type="component" value="Unassembled WGS sequence"/>
</dbReference>
<reference evidence="1 2" key="1">
    <citation type="submission" date="2020-07" db="EMBL/GenBank/DDBJ databases">
        <title>Genomic Encyclopedia of Type Strains, Phase IV (KMG-V): Genome sequencing to study the core and pangenomes of soil and plant-associated prokaryotes.</title>
        <authorList>
            <person name="Whitman W."/>
        </authorList>
    </citation>
    <scope>NUCLEOTIDE SEQUENCE [LARGE SCALE GENOMIC DNA]</scope>
    <source>
        <strain evidence="1 2">C13</strain>
    </source>
</reference>
<evidence type="ECO:0000313" key="2">
    <source>
        <dbReference type="Proteomes" id="UP000567099"/>
    </source>
</evidence>
<keyword evidence="1" id="KW-0808">Transferase</keyword>
<dbReference type="NCBIfam" id="TIGR01987">
    <property type="entry name" value="HI0074"/>
    <property type="match status" value="1"/>
</dbReference>
<evidence type="ECO:0000313" key="1">
    <source>
        <dbReference type="EMBL" id="MBA2864043.1"/>
    </source>
</evidence>
<dbReference type="InterPro" id="IPR010235">
    <property type="entry name" value="HepT"/>
</dbReference>
<accession>A0A7J9PL99</accession>
<sequence>MKTRWEEKLEDFKNALDRLDEGLKLDTSNSIVVDGVIQRFEFCYELAWKTVKYFLDYQGIEEVKSPRTAFREAHTYGLIENGDDWIDMLTDRNKTSHTYDEELAKRIYNKIKSSHFKNLKDLYSVISKEELKE</sequence>